<dbReference type="EMBL" id="JBHTAT010000001">
    <property type="protein sequence ID" value="MFC7255867.1"/>
    <property type="molecule type" value="Genomic_DNA"/>
</dbReference>
<dbReference type="Pfam" id="PF12158">
    <property type="entry name" value="DUF3592"/>
    <property type="match status" value="1"/>
</dbReference>
<name>A0ABD5ZYY0_9EURY</name>
<keyword evidence="2" id="KW-0472">Membrane</keyword>
<feature type="compositionally biased region" description="Polar residues" evidence="1">
    <location>
        <begin position="42"/>
        <end position="53"/>
    </location>
</feature>
<evidence type="ECO:0000256" key="1">
    <source>
        <dbReference type="SAM" id="MobiDB-lite"/>
    </source>
</evidence>
<organism evidence="4 5">
    <name type="scientific">Haloplanus litoreus</name>
    <dbReference type="NCBI Taxonomy" id="767515"/>
    <lineage>
        <taxon>Archaea</taxon>
        <taxon>Methanobacteriati</taxon>
        <taxon>Methanobacteriota</taxon>
        <taxon>Stenosarchaea group</taxon>
        <taxon>Halobacteria</taxon>
        <taxon>Halobacteriales</taxon>
        <taxon>Haloferacaceae</taxon>
        <taxon>Haloplanus</taxon>
    </lineage>
</organism>
<evidence type="ECO:0000313" key="4">
    <source>
        <dbReference type="EMBL" id="MFC7255867.1"/>
    </source>
</evidence>
<dbReference type="InterPro" id="IPR021994">
    <property type="entry name" value="DUF3592"/>
</dbReference>
<comment type="caution">
    <text evidence="4">The sequence shown here is derived from an EMBL/GenBank/DDBJ whole genome shotgun (WGS) entry which is preliminary data.</text>
</comment>
<keyword evidence="2" id="KW-1133">Transmembrane helix</keyword>
<proteinExistence type="predicted"/>
<dbReference type="AlphaFoldDB" id="A0ABD5ZYY0"/>
<accession>A0ABD5ZYY0</accession>
<sequence>MTTVRDGARTIYGSDNSRHRGQQRVLRAVTERDTWILQSPSISPTTQVWNSPSAAHRGHPRSHLRWSSGLGRWYGADSYSAHSAALDATERVDTTVVATSLERVKQRRGTDGYRPRATFNHTYEGEADTSSNVYPGGVTHEFETKEDARAKLEGYEPGATVTAYVPTDSPGNAFLKHRSSNKPFYIIGLGALLALGTSVSIFRN</sequence>
<keyword evidence="5" id="KW-1185">Reference proteome</keyword>
<evidence type="ECO:0000259" key="3">
    <source>
        <dbReference type="Pfam" id="PF12158"/>
    </source>
</evidence>
<gene>
    <name evidence="4" type="ORF">ACFQKE_11290</name>
</gene>
<keyword evidence="2" id="KW-0812">Transmembrane</keyword>
<protein>
    <submittedName>
        <fullName evidence="4">DUF3592 domain-containing protein</fullName>
    </submittedName>
</protein>
<evidence type="ECO:0000256" key="2">
    <source>
        <dbReference type="SAM" id="Phobius"/>
    </source>
</evidence>
<evidence type="ECO:0000313" key="5">
    <source>
        <dbReference type="Proteomes" id="UP001596434"/>
    </source>
</evidence>
<feature type="region of interest" description="Disordered" evidence="1">
    <location>
        <begin position="1"/>
        <end position="20"/>
    </location>
</feature>
<dbReference type="GeneID" id="96954243"/>
<dbReference type="Proteomes" id="UP001596434">
    <property type="component" value="Unassembled WGS sequence"/>
</dbReference>
<feature type="transmembrane region" description="Helical" evidence="2">
    <location>
        <begin position="184"/>
        <end position="202"/>
    </location>
</feature>
<dbReference type="RefSeq" id="WP_379704200.1">
    <property type="nucleotide sequence ID" value="NZ_JBHTAT010000001.1"/>
</dbReference>
<feature type="domain" description="DUF3592" evidence="3">
    <location>
        <begin position="94"/>
        <end position="178"/>
    </location>
</feature>
<reference evidence="4 5" key="1">
    <citation type="journal article" date="2019" name="Int. J. Syst. Evol. Microbiol.">
        <title>The Global Catalogue of Microorganisms (GCM) 10K type strain sequencing project: providing services to taxonomists for standard genome sequencing and annotation.</title>
        <authorList>
            <consortium name="The Broad Institute Genomics Platform"/>
            <consortium name="The Broad Institute Genome Sequencing Center for Infectious Disease"/>
            <person name="Wu L."/>
            <person name="Ma J."/>
        </authorList>
    </citation>
    <scope>NUCLEOTIDE SEQUENCE [LARGE SCALE GENOMIC DNA]</scope>
    <source>
        <strain evidence="4 5">GX21</strain>
    </source>
</reference>
<feature type="region of interest" description="Disordered" evidence="1">
    <location>
        <begin position="42"/>
        <end position="62"/>
    </location>
</feature>